<feature type="transmembrane region" description="Helical" evidence="6">
    <location>
        <begin position="409"/>
        <end position="427"/>
    </location>
</feature>
<dbReference type="PANTHER" id="PTHR19432">
    <property type="entry name" value="SUGAR TRANSPORTER"/>
    <property type="match status" value="1"/>
</dbReference>
<evidence type="ECO:0000256" key="3">
    <source>
        <dbReference type="ARBA" id="ARBA00022692"/>
    </source>
</evidence>
<feature type="transmembrane region" description="Helical" evidence="6">
    <location>
        <begin position="319"/>
        <end position="338"/>
    </location>
</feature>
<dbReference type="Pfam" id="PF07690">
    <property type="entry name" value="MFS_1"/>
    <property type="match status" value="1"/>
</dbReference>
<evidence type="ECO:0000313" key="8">
    <source>
        <dbReference type="Proteomes" id="UP001303899"/>
    </source>
</evidence>
<dbReference type="PANTHER" id="PTHR19432:SF35">
    <property type="entry name" value="SOLUTE CARRIER FAMILY 45 MEMBER 3 ISOFORM X1"/>
    <property type="match status" value="1"/>
</dbReference>
<dbReference type="RefSeq" id="WP_323325141.1">
    <property type="nucleotide sequence ID" value="NZ_JAYGIL010000002.1"/>
</dbReference>
<dbReference type="SUPFAM" id="SSF103473">
    <property type="entry name" value="MFS general substrate transporter"/>
    <property type="match status" value="1"/>
</dbReference>
<evidence type="ECO:0000256" key="4">
    <source>
        <dbReference type="ARBA" id="ARBA00022989"/>
    </source>
</evidence>
<comment type="subcellular location">
    <subcellularLocation>
        <location evidence="1">Membrane</location>
        <topology evidence="1">Multi-pass membrane protein</topology>
    </subcellularLocation>
</comment>
<feature type="transmembrane region" description="Helical" evidence="6">
    <location>
        <begin position="144"/>
        <end position="165"/>
    </location>
</feature>
<sequence>MTKENKPRLSLGQIINMSIGFMGIQFGFALQNANTSRIFSTLGANPDEIPILWVAAPLTGLLVQPIIGYMSDRTWHPKWGRRRPFFFAGAILATIALIAMPQSSVLWMAGAILWMMDASINVSMEPFRAFVGDMLPKEQRTTGFSVQTFFIGVGAMIASGLPSILDYFGVQNTAPEGIVPDTVRWSFYIGAFAYFACILWTILKTKEYPPENMEEFQKEKDEMNFMHGVKETINGLFKMPKVMKQLAVVQFFSWFALFCMWIFTTNAVTKNIFGTSDTSSEIYNQGANFVGICFLVYNGVSMFFALFLPSLAKVFGRKVTHLICLTAGGLGLISIMFVTSKYALLPSFVGIGLAWASILAMPYAMLSGSLPANKMGYYMGVFNFFIVIPQVIASLGLPKFMKLVQLEPIHIVTLGGVLMILGGLFTLRVDDND</sequence>
<feature type="transmembrane region" description="Helical" evidence="6">
    <location>
        <begin position="246"/>
        <end position="269"/>
    </location>
</feature>
<dbReference type="InterPro" id="IPR036259">
    <property type="entry name" value="MFS_trans_sf"/>
</dbReference>
<comment type="caution">
    <text evidence="7">The sequence shown here is derived from an EMBL/GenBank/DDBJ whole genome shotgun (WGS) entry which is preliminary data.</text>
</comment>
<dbReference type="InterPro" id="IPR011701">
    <property type="entry name" value="MFS"/>
</dbReference>
<feature type="transmembrane region" description="Helical" evidence="6">
    <location>
        <begin position="185"/>
        <end position="203"/>
    </location>
</feature>
<accession>A0ABU5RZ69</accession>
<feature type="transmembrane region" description="Helical" evidence="6">
    <location>
        <begin position="83"/>
        <end position="100"/>
    </location>
</feature>
<feature type="transmembrane region" description="Helical" evidence="6">
    <location>
        <begin position="12"/>
        <end position="31"/>
    </location>
</feature>
<evidence type="ECO:0000256" key="1">
    <source>
        <dbReference type="ARBA" id="ARBA00004141"/>
    </source>
</evidence>
<feature type="transmembrane region" description="Helical" evidence="6">
    <location>
        <begin position="51"/>
        <end position="71"/>
    </location>
</feature>
<evidence type="ECO:0000256" key="6">
    <source>
        <dbReference type="SAM" id="Phobius"/>
    </source>
</evidence>
<feature type="transmembrane region" description="Helical" evidence="6">
    <location>
        <begin position="377"/>
        <end position="397"/>
    </location>
</feature>
<keyword evidence="5 6" id="KW-0472">Membrane</keyword>
<feature type="transmembrane region" description="Helical" evidence="6">
    <location>
        <begin position="289"/>
        <end position="307"/>
    </location>
</feature>
<feature type="transmembrane region" description="Helical" evidence="6">
    <location>
        <begin position="344"/>
        <end position="365"/>
    </location>
</feature>
<evidence type="ECO:0000256" key="5">
    <source>
        <dbReference type="ARBA" id="ARBA00023136"/>
    </source>
</evidence>
<evidence type="ECO:0000256" key="2">
    <source>
        <dbReference type="ARBA" id="ARBA00022448"/>
    </source>
</evidence>
<gene>
    <name evidence="7" type="ORF">VB776_01030</name>
</gene>
<reference evidence="7 8" key="1">
    <citation type="submission" date="2023-12" db="EMBL/GenBank/DDBJ databases">
        <title>Novel species of the genus Arcicella isolated from rivers.</title>
        <authorList>
            <person name="Lu H."/>
        </authorList>
    </citation>
    <scope>NUCLEOTIDE SEQUENCE [LARGE SCALE GENOMIC DNA]</scope>
    <source>
        <strain evidence="7 8">DC2W</strain>
    </source>
</reference>
<protein>
    <submittedName>
        <fullName evidence="7">MFS transporter</fullName>
    </submittedName>
</protein>
<keyword evidence="4 6" id="KW-1133">Transmembrane helix</keyword>
<dbReference type="EMBL" id="JAYGIL010000002">
    <property type="protein sequence ID" value="MEA5401477.1"/>
    <property type="molecule type" value="Genomic_DNA"/>
</dbReference>
<keyword evidence="3 6" id="KW-0812">Transmembrane</keyword>
<dbReference type="Proteomes" id="UP001303899">
    <property type="component" value="Unassembled WGS sequence"/>
</dbReference>
<evidence type="ECO:0000313" key="7">
    <source>
        <dbReference type="EMBL" id="MEA5401477.1"/>
    </source>
</evidence>
<keyword evidence="8" id="KW-1185">Reference proteome</keyword>
<organism evidence="7 8">
    <name type="scientific">Arcicella gelida</name>
    <dbReference type="NCBI Taxonomy" id="2984195"/>
    <lineage>
        <taxon>Bacteria</taxon>
        <taxon>Pseudomonadati</taxon>
        <taxon>Bacteroidota</taxon>
        <taxon>Cytophagia</taxon>
        <taxon>Cytophagales</taxon>
        <taxon>Flectobacillaceae</taxon>
        <taxon>Arcicella</taxon>
    </lineage>
</organism>
<proteinExistence type="predicted"/>
<keyword evidence="2" id="KW-0813">Transport</keyword>
<dbReference type="Gene3D" id="1.20.1250.20">
    <property type="entry name" value="MFS general substrate transporter like domains"/>
    <property type="match status" value="1"/>
</dbReference>
<name>A0ABU5RZ69_9BACT</name>